<evidence type="ECO:0000256" key="4">
    <source>
        <dbReference type="ARBA" id="ARBA00022801"/>
    </source>
</evidence>
<evidence type="ECO:0000256" key="2">
    <source>
        <dbReference type="ARBA" id="ARBA00005450"/>
    </source>
</evidence>
<gene>
    <name evidence="10 12" type="primary">ffh</name>
    <name evidence="12" type="ORF">GWA01_13830</name>
</gene>
<dbReference type="InterPro" id="IPR022941">
    <property type="entry name" value="SRP54"/>
</dbReference>
<dbReference type="Pfam" id="PF02978">
    <property type="entry name" value="SRP_SPB"/>
    <property type="match status" value="1"/>
</dbReference>
<dbReference type="GO" id="GO:0005886">
    <property type="term" value="C:plasma membrane"/>
    <property type="evidence" value="ECO:0007669"/>
    <property type="project" value="UniProtKB-SubCell"/>
</dbReference>
<dbReference type="SUPFAM" id="SSF47446">
    <property type="entry name" value="Signal peptide-binding domain"/>
    <property type="match status" value="1"/>
</dbReference>
<dbReference type="InterPro" id="IPR013822">
    <property type="entry name" value="Signal_recog_particl_SRP54_hlx"/>
</dbReference>
<evidence type="ECO:0000256" key="5">
    <source>
        <dbReference type="ARBA" id="ARBA00022884"/>
    </source>
</evidence>
<evidence type="ECO:0000256" key="9">
    <source>
        <dbReference type="ARBA" id="ARBA00048027"/>
    </source>
</evidence>
<feature type="binding site" evidence="10">
    <location>
        <begin position="196"/>
        <end position="200"/>
    </location>
    <ligand>
        <name>GTP</name>
        <dbReference type="ChEBI" id="CHEBI:37565"/>
    </ligand>
</feature>
<dbReference type="InterPro" id="IPR042101">
    <property type="entry name" value="SRP54_N_sf"/>
</dbReference>
<dbReference type="InterPro" id="IPR004780">
    <property type="entry name" value="SRP"/>
</dbReference>
<keyword evidence="6 10" id="KW-0342">GTP-binding</keyword>
<dbReference type="GO" id="GO:0003924">
    <property type="term" value="F:GTPase activity"/>
    <property type="evidence" value="ECO:0007669"/>
    <property type="project" value="UniProtKB-UniRule"/>
</dbReference>
<comment type="subunit">
    <text evidence="10">Part of the signal recognition particle protein translocation system, which is composed of SRP and FtsY. SRP is a ribonucleoprotein composed of Ffh and a 4.5S RNA molecule.</text>
</comment>
<feature type="domain" description="SRP54-type proteins GTP-binding" evidence="11">
    <location>
        <begin position="275"/>
        <end position="288"/>
    </location>
</feature>
<evidence type="ECO:0000256" key="1">
    <source>
        <dbReference type="ARBA" id="ARBA00004515"/>
    </source>
</evidence>
<evidence type="ECO:0000313" key="12">
    <source>
        <dbReference type="EMBL" id="GEK93613.1"/>
    </source>
</evidence>
<dbReference type="SMART" id="SM00963">
    <property type="entry name" value="SRP54_N"/>
    <property type="match status" value="1"/>
</dbReference>
<dbReference type="PANTHER" id="PTHR11564:SF5">
    <property type="entry name" value="SIGNAL RECOGNITION PARTICLE SUBUNIT SRP54"/>
    <property type="match status" value="1"/>
</dbReference>
<dbReference type="NCBIfam" id="TIGR00959">
    <property type="entry name" value="ffh"/>
    <property type="match status" value="1"/>
</dbReference>
<comment type="catalytic activity">
    <reaction evidence="9 10">
        <text>GTP + H2O = GDP + phosphate + H(+)</text>
        <dbReference type="Rhea" id="RHEA:19669"/>
        <dbReference type="ChEBI" id="CHEBI:15377"/>
        <dbReference type="ChEBI" id="CHEBI:15378"/>
        <dbReference type="ChEBI" id="CHEBI:37565"/>
        <dbReference type="ChEBI" id="CHEBI:43474"/>
        <dbReference type="ChEBI" id="CHEBI:58189"/>
        <dbReference type="EC" id="3.6.5.4"/>
    </reaction>
</comment>
<evidence type="ECO:0000313" key="13">
    <source>
        <dbReference type="Proteomes" id="UP000321230"/>
    </source>
</evidence>
<dbReference type="HAMAP" id="MF_00306">
    <property type="entry name" value="SRP54"/>
    <property type="match status" value="1"/>
</dbReference>
<dbReference type="EC" id="3.6.5.4" evidence="10"/>
<keyword evidence="5 10" id="KW-0694">RNA-binding</keyword>
<keyword evidence="4 10" id="KW-0378">Hydrolase</keyword>
<evidence type="ECO:0000256" key="3">
    <source>
        <dbReference type="ARBA" id="ARBA00022741"/>
    </source>
</evidence>
<evidence type="ECO:0000256" key="7">
    <source>
        <dbReference type="ARBA" id="ARBA00023135"/>
    </source>
</evidence>
<dbReference type="Pfam" id="PF02881">
    <property type="entry name" value="SRP54_N"/>
    <property type="match status" value="1"/>
</dbReference>
<keyword evidence="10" id="KW-0963">Cytoplasm</keyword>
<dbReference type="InterPro" id="IPR036891">
    <property type="entry name" value="Signal_recog_part_SRP54_M_sf"/>
</dbReference>
<keyword evidence="7 10" id="KW-0733">Signal recognition particle</keyword>
<dbReference type="Pfam" id="PF00448">
    <property type="entry name" value="SRP54"/>
    <property type="match status" value="1"/>
</dbReference>
<dbReference type="PANTHER" id="PTHR11564">
    <property type="entry name" value="SIGNAL RECOGNITION PARTICLE 54K PROTEIN SRP54"/>
    <property type="match status" value="1"/>
</dbReference>
<comment type="domain">
    <text evidence="10">Composed of three domains: the N-terminal N domain, which is responsible for interactions with the ribosome, the central G domain, which binds GTP, and the C-terminal M domain, which binds the RNA and the signal sequence of the RNC.</text>
</comment>
<dbReference type="RefSeq" id="WP_146795251.1">
    <property type="nucleotide sequence ID" value="NZ_BARC01000014.1"/>
</dbReference>
<evidence type="ECO:0000259" key="11">
    <source>
        <dbReference type="PROSITE" id="PS00300"/>
    </source>
</evidence>
<dbReference type="Proteomes" id="UP000321230">
    <property type="component" value="Unassembled WGS sequence"/>
</dbReference>
<comment type="function">
    <text evidence="10">Involved in targeting and insertion of nascent membrane proteins into the cytoplasmic membrane. Binds to the hydrophobic signal sequence of the ribosome-nascent chain (RNC) as it emerges from the ribosomes. The SRP-RNC complex is then targeted to the cytoplasmic membrane where it interacts with the SRP receptor FtsY. Interaction with FtsY leads to the transfer of the RNC complex to the Sec translocase for insertion into the membrane, the hydrolysis of GTP by both Ffh and FtsY, and the dissociation of the SRP-FtsY complex into the individual components.</text>
</comment>
<dbReference type="GO" id="GO:0006614">
    <property type="term" value="P:SRP-dependent cotranslational protein targeting to membrane"/>
    <property type="evidence" value="ECO:0007669"/>
    <property type="project" value="InterPro"/>
</dbReference>
<protein>
    <recommendedName>
        <fullName evidence="10">Signal recognition particle protein</fullName>
        <ecNumber evidence="10">3.6.5.4</ecNumber>
    </recommendedName>
    <alternativeName>
        <fullName evidence="10">Fifty-four homolog</fullName>
    </alternativeName>
</protein>
<dbReference type="Gene3D" id="1.20.120.140">
    <property type="entry name" value="Signal recognition particle SRP54, nucleotide-binding domain"/>
    <property type="match status" value="1"/>
</dbReference>
<sequence>MFEQLSGKMSGVLEGLSKNGKLSEGDVTEAMREVRLAMLEADVALPVVRDFVNKVRERAVGHEVLESVSPGQAVAKIVNDALIDALGGAGAVPLNLSATAPVPVLMVGLQGSGKTTTSGKIALRLSGRERKKVLLASLDVQRPAAQLQLQQLAERVNAQTGLVVSLPIVAEQSPVDIAKRALETGRREGYDIVILDTAGRLSIDETLMDEVRQVRAVTNPAETLLVVDAMTGQDAVNTAKAFNEAVGITGVVMSRMDGDARGGAALSMKAITGAPIKLTGSGEKLEALEEFHPERVAGRILGLGDIAGLVERASETLDHEEGERVAKKMLAGKFDLDDYVSQIDQINRMGSISGILGMLPGMGKLKDALGDKEIDTSIFKRHKAIISSMTKQERKTPGIIKASRKKRIASGAGTTVPEVNRLLKQFDDMSTMMKRISKMGLSGLMRSMGGAGGLGDMMKGMGKPGGRPPFV</sequence>
<evidence type="ECO:0000256" key="6">
    <source>
        <dbReference type="ARBA" id="ARBA00023134"/>
    </source>
</evidence>
<dbReference type="InterPro" id="IPR003593">
    <property type="entry name" value="AAA+_ATPase"/>
</dbReference>
<evidence type="ECO:0000256" key="10">
    <source>
        <dbReference type="HAMAP-Rule" id="MF_00306"/>
    </source>
</evidence>
<feature type="binding site" evidence="10">
    <location>
        <begin position="254"/>
        <end position="257"/>
    </location>
    <ligand>
        <name>GTP</name>
        <dbReference type="ChEBI" id="CHEBI:37565"/>
    </ligand>
</feature>
<dbReference type="AlphaFoldDB" id="A0A511B1U2"/>
<dbReference type="Gene3D" id="1.10.260.30">
    <property type="entry name" value="Signal recognition particle, SRP54 subunit, M-domain"/>
    <property type="match status" value="1"/>
</dbReference>
<feature type="binding site" evidence="10">
    <location>
        <begin position="108"/>
        <end position="115"/>
    </location>
    <ligand>
        <name>GTP</name>
        <dbReference type="ChEBI" id="CHEBI:37565"/>
    </ligand>
</feature>
<dbReference type="SUPFAM" id="SSF52540">
    <property type="entry name" value="P-loop containing nucleoside triphosphate hydrolases"/>
    <property type="match status" value="1"/>
</dbReference>
<proteinExistence type="inferred from homology"/>
<keyword evidence="13" id="KW-1185">Reference proteome</keyword>
<dbReference type="Gene3D" id="3.40.50.300">
    <property type="entry name" value="P-loop containing nucleotide triphosphate hydrolases"/>
    <property type="match status" value="1"/>
</dbReference>
<comment type="caution">
    <text evidence="12">The sequence shown here is derived from an EMBL/GenBank/DDBJ whole genome shotgun (WGS) entry which is preliminary data.</text>
</comment>
<evidence type="ECO:0000256" key="8">
    <source>
        <dbReference type="ARBA" id="ARBA00023274"/>
    </source>
</evidence>
<keyword evidence="8 10" id="KW-0687">Ribonucleoprotein</keyword>
<organism evidence="12 13">
    <name type="scientific">Gluconobacter wancherniae NBRC 103581</name>
    <dbReference type="NCBI Taxonomy" id="656744"/>
    <lineage>
        <taxon>Bacteria</taxon>
        <taxon>Pseudomonadati</taxon>
        <taxon>Pseudomonadota</taxon>
        <taxon>Alphaproteobacteria</taxon>
        <taxon>Acetobacterales</taxon>
        <taxon>Acetobacteraceae</taxon>
        <taxon>Gluconobacter</taxon>
    </lineage>
</organism>
<reference evidence="12 13" key="1">
    <citation type="submission" date="2019-07" db="EMBL/GenBank/DDBJ databases">
        <title>Whole genome shotgun sequence of Gluconobacter wancherniae NBRC 103581.</title>
        <authorList>
            <person name="Hosoyama A."/>
            <person name="Uohara A."/>
            <person name="Ohji S."/>
            <person name="Ichikawa N."/>
        </authorList>
    </citation>
    <scope>NUCLEOTIDE SEQUENCE [LARGE SCALE GENOMIC DNA]</scope>
    <source>
        <strain evidence="12 13">NBRC 103581</strain>
    </source>
</reference>
<dbReference type="InterPro" id="IPR000897">
    <property type="entry name" value="SRP54_GTPase_dom"/>
</dbReference>
<dbReference type="SMART" id="SM00382">
    <property type="entry name" value="AAA"/>
    <property type="match status" value="1"/>
</dbReference>
<dbReference type="GO" id="GO:0005525">
    <property type="term" value="F:GTP binding"/>
    <property type="evidence" value="ECO:0007669"/>
    <property type="project" value="UniProtKB-UniRule"/>
</dbReference>
<dbReference type="OrthoDB" id="9804720at2"/>
<dbReference type="GO" id="GO:0008312">
    <property type="term" value="F:7S RNA binding"/>
    <property type="evidence" value="ECO:0007669"/>
    <property type="project" value="InterPro"/>
</dbReference>
<keyword evidence="3 10" id="KW-0547">Nucleotide-binding</keyword>
<dbReference type="PROSITE" id="PS00300">
    <property type="entry name" value="SRP54"/>
    <property type="match status" value="1"/>
</dbReference>
<dbReference type="InterPro" id="IPR004125">
    <property type="entry name" value="Signal_recog_particle_SRP54_M"/>
</dbReference>
<dbReference type="InterPro" id="IPR027417">
    <property type="entry name" value="P-loop_NTPase"/>
</dbReference>
<dbReference type="SMART" id="SM00962">
    <property type="entry name" value="SRP54"/>
    <property type="match status" value="1"/>
</dbReference>
<accession>A0A511B1U2</accession>
<name>A0A511B1U2_9PROT</name>
<dbReference type="EMBL" id="BJUZ01000001">
    <property type="protein sequence ID" value="GEK93613.1"/>
    <property type="molecule type" value="Genomic_DNA"/>
</dbReference>
<comment type="subcellular location">
    <subcellularLocation>
        <location evidence="1">Cell inner membrane</location>
        <topology evidence="1">Peripheral membrane protein</topology>
        <orientation evidence="1">Cytoplasmic side</orientation>
    </subcellularLocation>
    <subcellularLocation>
        <location evidence="10">Cytoplasm</location>
    </subcellularLocation>
    <text evidence="10">The SRP-RNC complex is targeted to the cytoplasmic membrane.</text>
</comment>
<dbReference type="GO" id="GO:0048500">
    <property type="term" value="C:signal recognition particle"/>
    <property type="evidence" value="ECO:0007669"/>
    <property type="project" value="UniProtKB-UniRule"/>
</dbReference>
<comment type="similarity">
    <text evidence="2 10">Belongs to the GTP-binding SRP family. SRP54 subfamily.</text>
</comment>